<organism evidence="2 3">
    <name type="scientific">Permianibacter aggregans</name>
    <dbReference type="NCBI Taxonomy" id="1510150"/>
    <lineage>
        <taxon>Bacteria</taxon>
        <taxon>Pseudomonadati</taxon>
        <taxon>Pseudomonadota</taxon>
        <taxon>Gammaproteobacteria</taxon>
        <taxon>Pseudomonadales</taxon>
        <taxon>Pseudomonadaceae</taxon>
        <taxon>Permianibacter</taxon>
    </lineage>
</organism>
<feature type="chain" id="PRO_5020841242" evidence="1">
    <location>
        <begin position="20"/>
        <end position="168"/>
    </location>
</feature>
<sequence length="168" mass="18684">MKRIRVVGAMLCAAVTAQAHELPSESLQIGSYTVITSFSLNQQAIEQTYDEASPYFSFEQWLAHRKAMYQLPADEASYYCGKTELPRVKTCGHIDPFYRAGMAAIVHCQAYALLHGYRTLIPKVTAPASYVNSNAGAALNHHSLYDTSQGLSFQCIQPLQHVNADIRR</sequence>
<dbReference type="Proteomes" id="UP000295375">
    <property type="component" value="Unassembled WGS sequence"/>
</dbReference>
<name>A0A4R6UNP9_9GAMM</name>
<evidence type="ECO:0000313" key="2">
    <source>
        <dbReference type="EMBL" id="TDQ47113.1"/>
    </source>
</evidence>
<gene>
    <name evidence="2" type="ORF">EV696_11141</name>
</gene>
<keyword evidence="3" id="KW-1185">Reference proteome</keyword>
<evidence type="ECO:0000256" key="1">
    <source>
        <dbReference type="SAM" id="SignalP"/>
    </source>
</evidence>
<dbReference type="EMBL" id="SNYM01000011">
    <property type="protein sequence ID" value="TDQ47113.1"/>
    <property type="molecule type" value="Genomic_DNA"/>
</dbReference>
<proteinExistence type="predicted"/>
<evidence type="ECO:0000313" key="3">
    <source>
        <dbReference type="Proteomes" id="UP000295375"/>
    </source>
</evidence>
<feature type="signal peptide" evidence="1">
    <location>
        <begin position="1"/>
        <end position="19"/>
    </location>
</feature>
<reference evidence="2 3" key="1">
    <citation type="submission" date="2019-03" db="EMBL/GenBank/DDBJ databases">
        <title>Genomic Encyclopedia of Type Strains, Phase IV (KMG-IV): sequencing the most valuable type-strain genomes for metagenomic binning, comparative biology and taxonomic classification.</title>
        <authorList>
            <person name="Goeker M."/>
        </authorList>
    </citation>
    <scope>NUCLEOTIDE SEQUENCE [LARGE SCALE GENOMIC DNA]</scope>
    <source>
        <strain evidence="2 3">DSM 103792</strain>
    </source>
</reference>
<comment type="caution">
    <text evidence="2">The sequence shown here is derived from an EMBL/GenBank/DDBJ whole genome shotgun (WGS) entry which is preliminary data.</text>
</comment>
<keyword evidence="1" id="KW-0732">Signal</keyword>
<dbReference type="RefSeq" id="WP_133591304.1">
    <property type="nucleotide sequence ID" value="NZ_CP037953.1"/>
</dbReference>
<dbReference type="AlphaFoldDB" id="A0A4R6UNP9"/>
<accession>A0A4R6UNP9</accession>
<protein>
    <submittedName>
        <fullName evidence="2">Uncharacterized protein</fullName>
    </submittedName>
</protein>